<dbReference type="STRING" id="70667.A0A183SJN1"/>
<sequence length="217" mass="24254">MFECTGGILLHQSDLLVWFEILELNDVGEYAPVPVHRSKDTIGQGVFLLHQGLQRRIAVTIVQHPEVGGSEDGLMMPPVIFTDVREVVVGRARDTPEFLLTDAQTQILSLSLLSARYLPHVGDDRTFFRFEAAWDSSLHGSYLLNRATPKGQRVYITMSCYVELEGSGRPACLTKDLAMIIFPRSSKFAVPRFAPKKQQDLSVVTSACLNLFYVVLL</sequence>
<gene>
    <name evidence="2" type="ORF">SSLN_LOCUS4429</name>
</gene>
<evidence type="ECO:0000313" key="3">
    <source>
        <dbReference type="Proteomes" id="UP000275846"/>
    </source>
</evidence>
<evidence type="ECO:0000259" key="1">
    <source>
        <dbReference type="Pfam" id="PF12473"/>
    </source>
</evidence>
<dbReference type="Pfam" id="PF12473">
    <property type="entry name" value="DUF3694"/>
    <property type="match status" value="1"/>
</dbReference>
<dbReference type="AlphaFoldDB" id="A0A183SJN1"/>
<feature type="domain" description="Kinesin-like" evidence="1">
    <location>
        <begin position="29"/>
        <end position="185"/>
    </location>
</feature>
<reference evidence="2 3" key="2">
    <citation type="submission" date="2018-11" db="EMBL/GenBank/DDBJ databases">
        <authorList>
            <consortium name="Pathogen Informatics"/>
        </authorList>
    </citation>
    <scope>NUCLEOTIDE SEQUENCE [LARGE SCALE GENOMIC DNA]</scope>
    <source>
        <strain evidence="2 3">NST_G2</strain>
    </source>
</reference>
<name>A0A183SJN1_SCHSO</name>
<dbReference type="WBParaSite" id="SSLN_0000457601-mRNA-1">
    <property type="protein sequence ID" value="SSLN_0000457601-mRNA-1"/>
    <property type="gene ID" value="SSLN_0000457601"/>
</dbReference>
<dbReference type="Proteomes" id="UP000275846">
    <property type="component" value="Unassembled WGS sequence"/>
</dbReference>
<reference evidence="4" key="1">
    <citation type="submission" date="2016-06" db="UniProtKB">
        <authorList>
            <consortium name="WormBaseParasite"/>
        </authorList>
    </citation>
    <scope>IDENTIFICATION</scope>
</reference>
<keyword evidence="3" id="KW-1185">Reference proteome</keyword>
<evidence type="ECO:0000313" key="4">
    <source>
        <dbReference type="WBParaSite" id="SSLN_0000457601-mRNA-1"/>
    </source>
</evidence>
<dbReference type="EMBL" id="UYSU01032866">
    <property type="protein sequence ID" value="VDL90814.1"/>
    <property type="molecule type" value="Genomic_DNA"/>
</dbReference>
<accession>A0A183SJN1</accession>
<protein>
    <submittedName>
        <fullName evidence="4">DUF3694 domain-containing protein</fullName>
    </submittedName>
</protein>
<evidence type="ECO:0000313" key="2">
    <source>
        <dbReference type="EMBL" id="VDL90814.1"/>
    </source>
</evidence>
<dbReference type="InterPro" id="IPR022164">
    <property type="entry name" value="Kinesin-like"/>
</dbReference>
<organism evidence="4">
    <name type="scientific">Schistocephalus solidus</name>
    <name type="common">Tapeworm</name>
    <dbReference type="NCBI Taxonomy" id="70667"/>
    <lineage>
        <taxon>Eukaryota</taxon>
        <taxon>Metazoa</taxon>
        <taxon>Spiralia</taxon>
        <taxon>Lophotrochozoa</taxon>
        <taxon>Platyhelminthes</taxon>
        <taxon>Cestoda</taxon>
        <taxon>Eucestoda</taxon>
        <taxon>Diphyllobothriidea</taxon>
        <taxon>Diphyllobothriidae</taxon>
        <taxon>Schistocephalus</taxon>
    </lineage>
</organism>
<dbReference type="OrthoDB" id="3176171at2759"/>
<proteinExistence type="predicted"/>